<dbReference type="Proteomes" id="UP000322530">
    <property type="component" value="Unassembled WGS sequence"/>
</dbReference>
<protein>
    <submittedName>
        <fullName evidence="1">Uncharacterized protein</fullName>
    </submittedName>
</protein>
<sequence length="87" mass="10016">MDRALVLRQVKDYFTGRVLDDIDEDLDEYTPLLDWGFINSLEIAQLVAFIHVTYGLDVPPEKMVPAVFQNLQTITQMIMEIPLPVVH</sequence>
<proteinExistence type="predicted"/>
<dbReference type="Gene3D" id="1.10.1200.10">
    <property type="entry name" value="ACP-like"/>
    <property type="match status" value="1"/>
</dbReference>
<dbReference type="OrthoDB" id="2625323at2"/>
<keyword evidence="2" id="KW-1185">Reference proteome</keyword>
<evidence type="ECO:0000313" key="2">
    <source>
        <dbReference type="Proteomes" id="UP000322530"/>
    </source>
</evidence>
<organism evidence="1 2">
    <name type="scientific">Dictyobacter arantiisoli</name>
    <dbReference type="NCBI Taxonomy" id="2014874"/>
    <lineage>
        <taxon>Bacteria</taxon>
        <taxon>Bacillati</taxon>
        <taxon>Chloroflexota</taxon>
        <taxon>Ktedonobacteria</taxon>
        <taxon>Ktedonobacterales</taxon>
        <taxon>Dictyobacteraceae</taxon>
        <taxon>Dictyobacter</taxon>
    </lineage>
</organism>
<dbReference type="InterPro" id="IPR036736">
    <property type="entry name" value="ACP-like_sf"/>
</dbReference>
<name>A0A5A5T8H4_9CHLR</name>
<dbReference type="SUPFAM" id="SSF47336">
    <property type="entry name" value="ACP-like"/>
    <property type="match status" value="1"/>
</dbReference>
<reference evidence="1 2" key="1">
    <citation type="submission" date="2019-01" db="EMBL/GenBank/DDBJ databases">
        <title>Draft genome sequence of Dictyobacter sp. Uno17.</title>
        <authorList>
            <person name="Wang C.M."/>
            <person name="Zheng Y."/>
            <person name="Sakai Y."/>
            <person name="Abe K."/>
            <person name="Yokota A."/>
            <person name="Yabe S."/>
        </authorList>
    </citation>
    <scope>NUCLEOTIDE SEQUENCE [LARGE SCALE GENOMIC DNA]</scope>
    <source>
        <strain evidence="1 2">Uno17</strain>
    </source>
</reference>
<dbReference type="AlphaFoldDB" id="A0A5A5T8H4"/>
<dbReference type="EMBL" id="BIXY01000008">
    <property type="protein sequence ID" value="GCF07279.1"/>
    <property type="molecule type" value="Genomic_DNA"/>
</dbReference>
<gene>
    <name evidence="1" type="ORF">KDI_08430</name>
</gene>
<dbReference type="RefSeq" id="WP_149400312.1">
    <property type="nucleotide sequence ID" value="NZ_BIXY01000008.1"/>
</dbReference>
<evidence type="ECO:0000313" key="1">
    <source>
        <dbReference type="EMBL" id="GCF07279.1"/>
    </source>
</evidence>
<accession>A0A5A5T8H4</accession>
<comment type="caution">
    <text evidence="1">The sequence shown here is derived from an EMBL/GenBank/DDBJ whole genome shotgun (WGS) entry which is preliminary data.</text>
</comment>